<gene>
    <name evidence="2" type="ORF">F2Q70_00040472</name>
</gene>
<protein>
    <submittedName>
        <fullName evidence="2">Uncharacterized protein</fullName>
    </submittedName>
</protein>
<dbReference type="EMBL" id="QGKY02000190">
    <property type="protein sequence ID" value="KAF2591187.1"/>
    <property type="molecule type" value="Genomic_DNA"/>
</dbReference>
<feature type="chain" id="PRO_5035930416" evidence="1">
    <location>
        <begin position="19"/>
        <end position="131"/>
    </location>
</feature>
<comment type="caution">
    <text evidence="2">The sequence shown here is derived from an EMBL/GenBank/DDBJ whole genome shotgun (WGS) entry which is preliminary data.</text>
</comment>
<evidence type="ECO:0000313" key="2">
    <source>
        <dbReference type="EMBL" id="KAF2591187.1"/>
    </source>
</evidence>
<dbReference type="AlphaFoldDB" id="A0A8S9KBR4"/>
<evidence type="ECO:0000256" key="1">
    <source>
        <dbReference type="SAM" id="SignalP"/>
    </source>
</evidence>
<name>A0A8S9KBR4_BRACR</name>
<keyword evidence="1" id="KW-0732">Signal</keyword>
<organism evidence="2">
    <name type="scientific">Brassica cretica</name>
    <name type="common">Mustard</name>
    <dbReference type="NCBI Taxonomy" id="69181"/>
    <lineage>
        <taxon>Eukaryota</taxon>
        <taxon>Viridiplantae</taxon>
        <taxon>Streptophyta</taxon>
        <taxon>Embryophyta</taxon>
        <taxon>Tracheophyta</taxon>
        <taxon>Spermatophyta</taxon>
        <taxon>Magnoliopsida</taxon>
        <taxon>eudicotyledons</taxon>
        <taxon>Gunneridae</taxon>
        <taxon>Pentapetalae</taxon>
        <taxon>rosids</taxon>
        <taxon>malvids</taxon>
        <taxon>Brassicales</taxon>
        <taxon>Brassicaceae</taxon>
        <taxon>Brassiceae</taxon>
        <taxon>Brassica</taxon>
    </lineage>
</organism>
<reference evidence="2" key="1">
    <citation type="submission" date="2019-12" db="EMBL/GenBank/DDBJ databases">
        <title>Genome sequencing and annotation of Brassica cretica.</title>
        <authorList>
            <person name="Studholme D.J."/>
            <person name="Sarris P.F."/>
        </authorList>
    </citation>
    <scope>NUCLEOTIDE SEQUENCE</scope>
    <source>
        <strain evidence="2">PFS-102/07</strain>
        <tissue evidence="2">Leaf</tissue>
    </source>
</reference>
<sequence>MDLYVLKLFVLLLKQLSQVIHTPSVQFQGTPPISRVTEEVRIIYALMLHLFSGVHVAIHVINSDAVEPTHVPHYKTQRIIKRDTTPDSERRPEALGRVYNTMTFVPVHRGMDRVGGEKLEVGTSQRIRIRR</sequence>
<accession>A0A8S9KBR4</accession>
<feature type="signal peptide" evidence="1">
    <location>
        <begin position="1"/>
        <end position="18"/>
    </location>
</feature>
<proteinExistence type="predicted"/>